<proteinExistence type="predicted"/>
<feature type="signal peptide" evidence="2">
    <location>
        <begin position="1"/>
        <end position="22"/>
    </location>
</feature>
<keyword evidence="1" id="KW-0812">Transmembrane</keyword>
<reference evidence="3" key="1">
    <citation type="submission" date="2021-06" db="EMBL/GenBank/DDBJ databases">
        <authorList>
            <person name="Hodson N. C."/>
            <person name="Mongue J. A."/>
            <person name="Jaron S. K."/>
        </authorList>
    </citation>
    <scope>NUCLEOTIDE SEQUENCE</scope>
</reference>
<feature type="chain" id="PRO_5035202800" evidence="2">
    <location>
        <begin position="23"/>
        <end position="196"/>
    </location>
</feature>
<keyword evidence="1" id="KW-1133">Transmembrane helix</keyword>
<evidence type="ECO:0000313" key="4">
    <source>
        <dbReference type="Proteomes" id="UP000708208"/>
    </source>
</evidence>
<dbReference type="Proteomes" id="UP000708208">
    <property type="component" value="Unassembled WGS sequence"/>
</dbReference>
<dbReference type="AlphaFoldDB" id="A0A8J2P6V7"/>
<feature type="transmembrane region" description="Helical" evidence="1">
    <location>
        <begin position="72"/>
        <end position="98"/>
    </location>
</feature>
<keyword evidence="4" id="KW-1185">Reference proteome</keyword>
<accession>A0A8J2P6V7</accession>
<protein>
    <submittedName>
        <fullName evidence="3">Uncharacterized protein</fullName>
    </submittedName>
</protein>
<dbReference type="EMBL" id="CAJVCH010249314">
    <property type="protein sequence ID" value="CAG7733459.1"/>
    <property type="molecule type" value="Genomic_DNA"/>
</dbReference>
<comment type="caution">
    <text evidence="3">The sequence shown here is derived from an EMBL/GenBank/DDBJ whole genome shotgun (WGS) entry which is preliminary data.</text>
</comment>
<sequence length="196" mass="21623">MKHFVLTPLFLICFWTHTPLFGANISEETIGDELTEQIMPEYDKEGSSQATTTAPRTAVIAELIGMSAVKGFAILTIPFLIPIILLALAILILPLPLLSAPLALGRRLGDGNEVDDILEEILQSSHCMERFSCEIGRSIKSPHVRAIVDQSFAELGGQLEGKWKNSYYGYMMGSNYKTSTTNICVKFKCKVSKNPL</sequence>
<evidence type="ECO:0000313" key="3">
    <source>
        <dbReference type="EMBL" id="CAG7733459.1"/>
    </source>
</evidence>
<name>A0A8J2P6V7_9HEXA</name>
<evidence type="ECO:0000256" key="1">
    <source>
        <dbReference type="SAM" id="Phobius"/>
    </source>
</evidence>
<keyword evidence="1" id="KW-0472">Membrane</keyword>
<organism evidence="3 4">
    <name type="scientific">Allacma fusca</name>
    <dbReference type="NCBI Taxonomy" id="39272"/>
    <lineage>
        <taxon>Eukaryota</taxon>
        <taxon>Metazoa</taxon>
        <taxon>Ecdysozoa</taxon>
        <taxon>Arthropoda</taxon>
        <taxon>Hexapoda</taxon>
        <taxon>Collembola</taxon>
        <taxon>Symphypleona</taxon>
        <taxon>Sminthuridae</taxon>
        <taxon>Allacma</taxon>
    </lineage>
</organism>
<keyword evidence="2" id="KW-0732">Signal</keyword>
<evidence type="ECO:0000256" key="2">
    <source>
        <dbReference type="SAM" id="SignalP"/>
    </source>
</evidence>
<gene>
    <name evidence="3" type="ORF">AFUS01_LOCUS21902</name>
</gene>